<feature type="transmembrane region" description="Helical" evidence="1">
    <location>
        <begin position="280"/>
        <end position="303"/>
    </location>
</feature>
<evidence type="ECO:0000256" key="1">
    <source>
        <dbReference type="SAM" id="Phobius"/>
    </source>
</evidence>
<organism evidence="4">
    <name type="scientific">Enterobius vermicularis</name>
    <name type="common">Human pinworm</name>
    <dbReference type="NCBI Taxonomy" id="51028"/>
    <lineage>
        <taxon>Eukaryota</taxon>
        <taxon>Metazoa</taxon>
        <taxon>Ecdysozoa</taxon>
        <taxon>Nematoda</taxon>
        <taxon>Chromadorea</taxon>
        <taxon>Rhabditida</taxon>
        <taxon>Spirurina</taxon>
        <taxon>Oxyuridomorpha</taxon>
        <taxon>Oxyuroidea</taxon>
        <taxon>Oxyuridae</taxon>
        <taxon>Enterobius</taxon>
    </lineage>
</organism>
<reference evidence="2 3" key="2">
    <citation type="submission" date="2018-10" db="EMBL/GenBank/DDBJ databases">
        <authorList>
            <consortium name="Pathogen Informatics"/>
        </authorList>
    </citation>
    <scope>NUCLEOTIDE SEQUENCE [LARGE SCALE GENOMIC DNA]</scope>
</reference>
<keyword evidence="1" id="KW-1133">Transmembrane helix</keyword>
<sequence length="375" mass="43392">MKRFRLWNNYAMWLPRLMRAATAQQEMQSSRVGPLPQNIPCDVTGMERERLTAYTLPAFRMAPPTNYNVFRHFFVFFGWCCVSAFGAFILLLVSYISRETRESSKDFSTMLVLAVFLIGVLIYVAFRHLKAQLSFWRSGRDRVLRRCQGVTLSANFFFEPSTFPGPSSQHFGCQLPVRRMGDNCNEFSVLPTYDDAIKEPVFAPPPYTSVALDYCSSSEQAEGDSAQSDLRNSDECCGGEFDSHSKVLLGFVDMVFLDKCLGLWHDWLELILRYESLSIAYGYMVVPFLYIRLNVFSFIFFVFEKLLRLSFGKYSDGYASSEFFVTLCPKETLENFFACVSRSLLLGWRWWLNWKRFIKRVTTRKLRRNSGPAIS</sequence>
<feature type="transmembrane region" description="Helical" evidence="1">
    <location>
        <begin position="107"/>
        <end position="126"/>
    </location>
</feature>
<protein>
    <submittedName>
        <fullName evidence="4">Transmembrane protein</fullName>
    </submittedName>
</protein>
<dbReference type="AlphaFoldDB" id="A0A0N4UUX5"/>
<evidence type="ECO:0000313" key="3">
    <source>
        <dbReference type="Proteomes" id="UP000274131"/>
    </source>
</evidence>
<gene>
    <name evidence="2" type="ORF">EVEC_LOCUS923</name>
</gene>
<evidence type="ECO:0000313" key="2">
    <source>
        <dbReference type="EMBL" id="VDD85780.1"/>
    </source>
</evidence>
<proteinExistence type="predicted"/>
<keyword evidence="1" id="KW-0812">Transmembrane</keyword>
<dbReference type="EMBL" id="UXUI01007150">
    <property type="protein sequence ID" value="VDD85780.1"/>
    <property type="molecule type" value="Genomic_DNA"/>
</dbReference>
<reference evidence="4" key="1">
    <citation type="submission" date="2017-02" db="UniProtKB">
        <authorList>
            <consortium name="WormBaseParasite"/>
        </authorList>
    </citation>
    <scope>IDENTIFICATION</scope>
</reference>
<keyword evidence="1" id="KW-0472">Membrane</keyword>
<dbReference type="OrthoDB" id="5847395at2759"/>
<feature type="transmembrane region" description="Helical" evidence="1">
    <location>
        <begin position="73"/>
        <end position="95"/>
    </location>
</feature>
<accession>A0A0N4UUX5</accession>
<name>A0A0N4UUX5_ENTVE</name>
<dbReference type="Proteomes" id="UP000274131">
    <property type="component" value="Unassembled WGS sequence"/>
</dbReference>
<evidence type="ECO:0000313" key="4">
    <source>
        <dbReference type="WBParaSite" id="EVEC_0000121501-mRNA-1"/>
    </source>
</evidence>
<keyword evidence="3" id="KW-1185">Reference proteome</keyword>
<dbReference type="WBParaSite" id="EVEC_0000121501-mRNA-1">
    <property type="protein sequence ID" value="EVEC_0000121501-mRNA-1"/>
    <property type="gene ID" value="EVEC_0000121501"/>
</dbReference>